<dbReference type="InterPro" id="IPR002423">
    <property type="entry name" value="Cpn60/GroEL/TCP-1"/>
</dbReference>
<dbReference type="AlphaFoldDB" id="A0A8D0HNA9"/>
<dbReference type="SUPFAM" id="SSF48592">
    <property type="entry name" value="GroEL equatorial domain-like"/>
    <property type="match status" value="1"/>
</dbReference>
<dbReference type="InterPro" id="IPR027410">
    <property type="entry name" value="TCP-1-like_intermed_sf"/>
</dbReference>
<dbReference type="GeneTree" id="ENSGT00390000008984"/>
<dbReference type="PANTHER" id="PTHR46883">
    <property type="entry name" value="BARDET-BIEDL SYNDROME 12 PROTEIN"/>
    <property type="match status" value="1"/>
</dbReference>
<dbReference type="SUPFAM" id="SSF52029">
    <property type="entry name" value="GroEL apical domain-like"/>
    <property type="match status" value="1"/>
</dbReference>
<dbReference type="Proteomes" id="UP000694392">
    <property type="component" value="Unplaced"/>
</dbReference>
<dbReference type="Gene3D" id="1.10.560.10">
    <property type="entry name" value="GroEL-like equatorial domain"/>
    <property type="match status" value="2"/>
</dbReference>
<reference evidence="1" key="1">
    <citation type="submission" date="2025-08" db="UniProtKB">
        <authorList>
            <consortium name="Ensembl"/>
        </authorList>
    </citation>
    <scope>IDENTIFICATION</scope>
</reference>
<dbReference type="InterPro" id="IPR042984">
    <property type="entry name" value="BBS12"/>
</dbReference>
<dbReference type="OMA" id="NDCHEIS"/>
<dbReference type="Gene3D" id="3.50.7.10">
    <property type="entry name" value="GroEL"/>
    <property type="match status" value="1"/>
</dbReference>
<dbReference type="GO" id="GO:0005524">
    <property type="term" value="F:ATP binding"/>
    <property type="evidence" value="ECO:0007669"/>
    <property type="project" value="InterPro"/>
</dbReference>
<dbReference type="InterPro" id="IPR027409">
    <property type="entry name" value="GroEL-like_apical_dom_sf"/>
</dbReference>
<name>A0A8D0HNA9_SPHPU</name>
<dbReference type="Ensembl" id="ENSSPUT00000023028.1">
    <property type="protein sequence ID" value="ENSSPUP00000021606.1"/>
    <property type="gene ID" value="ENSSPUG00000016591.1"/>
</dbReference>
<reference evidence="1" key="2">
    <citation type="submission" date="2025-09" db="UniProtKB">
        <authorList>
            <consortium name="Ensembl"/>
        </authorList>
    </citation>
    <scope>IDENTIFICATION</scope>
</reference>
<accession>A0A8D0HNA9</accession>
<dbReference type="GO" id="GO:0045494">
    <property type="term" value="P:photoreceptor cell maintenance"/>
    <property type="evidence" value="ECO:0007669"/>
    <property type="project" value="TreeGrafter"/>
</dbReference>
<keyword evidence="2" id="KW-1185">Reference proteome</keyword>
<evidence type="ECO:0008006" key="3">
    <source>
        <dbReference type="Google" id="ProtNLM"/>
    </source>
</evidence>
<dbReference type="GO" id="GO:0051131">
    <property type="term" value="P:chaperone-mediated protein complex assembly"/>
    <property type="evidence" value="ECO:0007669"/>
    <property type="project" value="InterPro"/>
</dbReference>
<dbReference type="PANTHER" id="PTHR46883:SF1">
    <property type="entry name" value="BARDET-BIEDL SYNDROME 12 PROTEIN"/>
    <property type="match status" value="1"/>
</dbReference>
<dbReference type="Gene3D" id="3.30.260.10">
    <property type="entry name" value="TCP-1-like chaperonin intermediate domain"/>
    <property type="match status" value="1"/>
</dbReference>
<protein>
    <recommendedName>
        <fullName evidence="3">Bardet-Biedl syndrome 12</fullName>
    </recommendedName>
</protein>
<evidence type="ECO:0000313" key="1">
    <source>
        <dbReference type="Ensembl" id="ENSSPUP00000021606.1"/>
    </source>
</evidence>
<organism evidence="1 2">
    <name type="scientific">Sphenodon punctatus</name>
    <name type="common">Tuatara</name>
    <name type="synonym">Hatteria punctata</name>
    <dbReference type="NCBI Taxonomy" id="8508"/>
    <lineage>
        <taxon>Eukaryota</taxon>
        <taxon>Metazoa</taxon>
        <taxon>Chordata</taxon>
        <taxon>Craniata</taxon>
        <taxon>Vertebrata</taxon>
        <taxon>Euteleostomi</taxon>
        <taxon>Lepidosauria</taxon>
        <taxon>Sphenodontia</taxon>
        <taxon>Sphenodontidae</taxon>
        <taxon>Sphenodon</taxon>
    </lineage>
</organism>
<dbReference type="InterPro" id="IPR027413">
    <property type="entry name" value="GROEL-like_equatorial_sf"/>
</dbReference>
<proteinExistence type="predicted"/>
<evidence type="ECO:0000313" key="2">
    <source>
        <dbReference type="Proteomes" id="UP000694392"/>
    </source>
</evidence>
<dbReference type="Pfam" id="PF00118">
    <property type="entry name" value="Cpn60_TCP1"/>
    <property type="match status" value="1"/>
</dbReference>
<sequence length="659" mass="72297">VVMAFKKVNSRRHIGLQQLLSLASTGRTLLGPTKACKFIVDESTHESVLTCSAVRLLENLDASSAAGQLLHGTIQAQHKDYKTGMTTLLFLVGAWSNAVLDCLQQNIPLSVIVSVMSEGLDSCIAKVQCLQIPTHHLYLRPDSVRIEGNDKTTRLEHSLSELGGNEMPESRLVTSNYSKKMRLTHSRHFNTLGKSHCLPNQPNLFQGHLTGPATDSYECGNLGQLAMSLSHGYRSSMKLVQDIVRCQQQSAEKVSDNHTGYIQLNISEVVTCCLPGLSERYSCACQGYVTLISPEKAAVTKQLQDKPLQIILVDGDLTERYRHLGFNRPSNVRMVSEGVHIPENSLISWINCMLDTLIQSKVNLILVRGNVCENLMEKCILNKILIINPVTRNVLQAFGEVTGAEPVTYLTQMNEHCVGNGAFVNLWRTGQLTTVEVGNDVPISIKAPGIPLVTAVLSSPIAAKMQAVEDQFWTCAYRLHHAWADQAVFLGGGAVELLCLSHLQKLEKQSLKSMGECHNTSPWLAGSLAHYEPTVLKALASGWAQYLSAVMCNTANCASAFEATTSIQHHLNRAAACGSSSAYILEEFSNGDKDVAGTDHASKPGEVLKTYDNVTAKVEAWRRALDLVMLVLQTDAEIITDPKRNQLLNSQESSEYMFL</sequence>